<reference evidence="2" key="1">
    <citation type="submission" date="2020-08" db="EMBL/GenBank/DDBJ databases">
        <title>Genome public.</title>
        <authorList>
            <person name="Liu C."/>
            <person name="Sun Q."/>
        </authorList>
    </citation>
    <scope>NUCLEOTIDE SEQUENCE</scope>
    <source>
        <strain evidence="2">NSJ-54</strain>
    </source>
</reference>
<feature type="transmembrane region" description="Helical" evidence="1">
    <location>
        <begin position="83"/>
        <end position="105"/>
    </location>
</feature>
<dbReference type="RefSeq" id="WP_262396829.1">
    <property type="nucleotide sequence ID" value="NZ_JACRTC010000001.1"/>
</dbReference>
<dbReference type="GO" id="GO:0005886">
    <property type="term" value="C:plasma membrane"/>
    <property type="evidence" value="ECO:0007669"/>
    <property type="project" value="InterPro"/>
</dbReference>
<dbReference type="Pfam" id="PF09515">
    <property type="entry name" value="Thia_YuaJ"/>
    <property type="match status" value="1"/>
</dbReference>
<evidence type="ECO:0000313" key="3">
    <source>
        <dbReference type="Proteomes" id="UP000660861"/>
    </source>
</evidence>
<dbReference type="AlphaFoldDB" id="A0A926ECA6"/>
<feature type="transmembrane region" description="Helical" evidence="1">
    <location>
        <begin position="34"/>
        <end position="51"/>
    </location>
</feature>
<gene>
    <name evidence="2" type="ORF">H8709_02700</name>
</gene>
<evidence type="ECO:0000256" key="1">
    <source>
        <dbReference type="SAM" id="Phobius"/>
    </source>
</evidence>
<dbReference type="InterPro" id="IPR012651">
    <property type="entry name" value="Thia_Transptr_ThiT"/>
</dbReference>
<feature type="transmembrane region" description="Helical" evidence="1">
    <location>
        <begin position="12"/>
        <end position="28"/>
    </location>
</feature>
<name>A0A926ECA6_9FIRM</name>
<accession>A0A926ECA6</accession>
<comment type="caution">
    <text evidence="2">The sequence shown here is derived from an EMBL/GenBank/DDBJ whole genome shotgun (WGS) entry which is preliminary data.</text>
</comment>
<protein>
    <submittedName>
        <fullName evidence="2">Energy-coupled thiamine transporter ThiT</fullName>
    </submittedName>
</protein>
<keyword evidence="1" id="KW-0812">Transmembrane</keyword>
<dbReference type="Proteomes" id="UP000660861">
    <property type="component" value="Unassembled WGS sequence"/>
</dbReference>
<feature type="transmembrane region" description="Helical" evidence="1">
    <location>
        <begin position="58"/>
        <end position="77"/>
    </location>
</feature>
<sequence length="209" mass="22294">MGQFRTRRMVESALFIAMTAVLYIIKIFQLPYGGAVTLVSMLPLLILSYRYGVKWGMFSGFVCGILLMLVDAAGGIFKGASLGATLGTVALDYLAAFAVLGLSGLFRGKTKRPATDLVLGAVAAGLIRYVVHVISGFIFFGSYAEWFFSQDGFTLGSQILGRYTGALLSAIYSAVYNATFMAPEIILTAIAAGILGAALKDRLTADVRK</sequence>
<dbReference type="EMBL" id="JACRTC010000001">
    <property type="protein sequence ID" value="MBC8569734.1"/>
    <property type="molecule type" value="Genomic_DNA"/>
</dbReference>
<dbReference type="GO" id="GO:0015234">
    <property type="term" value="F:thiamine transmembrane transporter activity"/>
    <property type="evidence" value="ECO:0007669"/>
    <property type="project" value="InterPro"/>
</dbReference>
<dbReference type="Gene3D" id="1.10.1760.20">
    <property type="match status" value="1"/>
</dbReference>
<evidence type="ECO:0000313" key="2">
    <source>
        <dbReference type="EMBL" id="MBC8569734.1"/>
    </source>
</evidence>
<keyword evidence="1" id="KW-0472">Membrane</keyword>
<feature type="transmembrane region" description="Helical" evidence="1">
    <location>
        <begin position="180"/>
        <end position="199"/>
    </location>
</feature>
<feature type="transmembrane region" description="Helical" evidence="1">
    <location>
        <begin position="117"/>
        <end position="140"/>
    </location>
</feature>
<proteinExistence type="predicted"/>
<keyword evidence="1" id="KW-1133">Transmembrane helix</keyword>
<keyword evidence="3" id="KW-1185">Reference proteome</keyword>
<organism evidence="2 3">
    <name type="scientific">Zongyangia hominis</name>
    <dbReference type="NCBI Taxonomy" id="2763677"/>
    <lineage>
        <taxon>Bacteria</taxon>
        <taxon>Bacillati</taxon>
        <taxon>Bacillota</taxon>
        <taxon>Clostridia</taxon>
        <taxon>Eubacteriales</taxon>
        <taxon>Oscillospiraceae</taxon>
        <taxon>Zongyangia</taxon>
    </lineage>
</organism>